<dbReference type="AlphaFoldDB" id="A0A918I300"/>
<name>A0A918I300_9ACTN</name>
<dbReference type="Pfam" id="PF01510">
    <property type="entry name" value="Amidase_2"/>
    <property type="match status" value="1"/>
</dbReference>
<dbReference type="InterPro" id="IPR036505">
    <property type="entry name" value="Amidase/PGRP_sf"/>
</dbReference>
<protein>
    <recommendedName>
        <fullName evidence="2">N-acetylmuramoyl-L-alanine amidase domain-containing protein</fullName>
    </recommendedName>
</protein>
<organism evidence="3 4">
    <name type="scientific">Streptomyces lavendofoliae</name>
    <dbReference type="NCBI Taxonomy" id="67314"/>
    <lineage>
        <taxon>Bacteria</taxon>
        <taxon>Bacillati</taxon>
        <taxon>Actinomycetota</taxon>
        <taxon>Actinomycetes</taxon>
        <taxon>Kitasatosporales</taxon>
        <taxon>Streptomycetaceae</taxon>
        <taxon>Streptomyces</taxon>
    </lineage>
</organism>
<sequence length="324" mass="35488">MAWCPFATRMELQPESDAQPAIRPTQFIVHSIIAPWTAKRTYEYWRDSTNLESHFGLGYAGDLGQFIGTETRADANAAANRRPDGTGAVSIETASNTKGTDPWTDDQVEMLIRLGVWLHQRHGIPLRICRTHDDPGYGYHRLHSAWAVSGTACPGDARVRQFREVVFPGIVRRATVQIPPPSAPTSPAPEQETDMAIAKVDESNPVDVDLADNEWTTLAFTDAVIHSGPRQLVGPTYVQLTFAPGTQAFVTGRFILTNVDGTGASGYGDLGEFDALRLPQFLHNHDVPAGKTLRFQVKARTDNGTTSKLTHRVVTGDYLVPAGQ</sequence>
<evidence type="ECO:0000313" key="3">
    <source>
        <dbReference type="EMBL" id="GGU61797.1"/>
    </source>
</evidence>
<dbReference type="Gene3D" id="3.40.80.10">
    <property type="entry name" value="Peptidoglycan recognition protein-like"/>
    <property type="match status" value="1"/>
</dbReference>
<feature type="domain" description="N-acetylmuramoyl-L-alanine amidase" evidence="2">
    <location>
        <begin position="24"/>
        <end position="155"/>
    </location>
</feature>
<gene>
    <name evidence="3" type="ORF">GCM10010274_58200</name>
</gene>
<accession>A0A918I300</accession>
<dbReference type="RefSeq" id="WP_189554256.1">
    <property type="nucleotide sequence ID" value="NZ_BMTP01000020.1"/>
</dbReference>
<evidence type="ECO:0000256" key="1">
    <source>
        <dbReference type="SAM" id="MobiDB-lite"/>
    </source>
</evidence>
<comment type="caution">
    <text evidence="3">The sequence shown here is derived from an EMBL/GenBank/DDBJ whole genome shotgun (WGS) entry which is preliminary data.</text>
</comment>
<dbReference type="InterPro" id="IPR002502">
    <property type="entry name" value="Amidase_domain"/>
</dbReference>
<evidence type="ECO:0000313" key="4">
    <source>
        <dbReference type="Proteomes" id="UP000636661"/>
    </source>
</evidence>
<proteinExistence type="predicted"/>
<reference evidence="3" key="1">
    <citation type="journal article" date="2014" name="Int. J. Syst. Evol. Microbiol.">
        <title>Complete genome sequence of Corynebacterium casei LMG S-19264T (=DSM 44701T), isolated from a smear-ripened cheese.</title>
        <authorList>
            <consortium name="US DOE Joint Genome Institute (JGI-PGF)"/>
            <person name="Walter F."/>
            <person name="Albersmeier A."/>
            <person name="Kalinowski J."/>
            <person name="Ruckert C."/>
        </authorList>
    </citation>
    <scope>NUCLEOTIDE SEQUENCE</scope>
    <source>
        <strain evidence="3">JCM 4391</strain>
    </source>
</reference>
<feature type="region of interest" description="Disordered" evidence="1">
    <location>
        <begin position="77"/>
        <end position="103"/>
    </location>
</feature>
<dbReference type="SUPFAM" id="SSF55846">
    <property type="entry name" value="N-acetylmuramoyl-L-alanine amidase-like"/>
    <property type="match status" value="1"/>
</dbReference>
<dbReference type="Proteomes" id="UP000636661">
    <property type="component" value="Unassembled WGS sequence"/>
</dbReference>
<dbReference type="GO" id="GO:0009253">
    <property type="term" value="P:peptidoglycan catabolic process"/>
    <property type="evidence" value="ECO:0007669"/>
    <property type="project" value="InterPro"/>
</dbReference>
<reference evidence="3" key="2">
    <citation type="submission" date="2020-09" db="EMBL/GenBank/DDBJ databases">
        <authorList>
            <person name="Sun Q."/>
            <person name="Ohkuma M."/>
        </authorList>
    </citation>
    <scope>NUCLEOTIDE SEQUENCE</scope>
    <source>
        <strain evidence="3">JCM 4391</strain>
    </source>
</reference>
<evidence type="ECO:0000259" key="2">
    <source>
        <dbReference type="Pfam" id="PF01510"/>
    </source>
</evidence>
<dbReference type="GO" id="GO:0008745">
    <property type="term" value="F:N-acetylmuramoyl-L-alanine amidase activity"/>
    <property type="evidence" value="ECO:0007669"/>
    <property type="project" value="InterPro"/>
</dbReference>
<dbReference type="EMBL" id="BMTP01000020">
    <property type="protein sequence ID" value="GGU61797.1"/>
    <property type="molecule type" value="Genomic_DNA"/>
</dbReference>
<keyword evidence="4" id="KW-1185">Reference proteome</keyword>